<dbReference type="RefSeq" id="WP_378229930.1">
    <property type="nucleotide sequence ID" value="NZ_JBHSLL010000039.1"/>
</dbReference>
<evidence type="ECO:0000313" key="4">
    <source>
        <dbReference type="EMBL" id="MFC5386700.1"/>
    </source>
</evidence>
<comment type="caution">
    <text evidence="4">The sequence shown here is derived from an EMBL/GenBank/DDBJ whole genome shotgun (WGS) entry which is preliminary data.</text>
</comment>
<proteinExistence type="predicted"/>
<dbReference type="InterPro" id="IPR027279">
    <property type="entry name" value="D_amino_pept/lipop_sf"/>
</dbReference>
<dbReference type="Gene3D" id="2.40.128.50">
    <property type="match status" value="2"/>
</dbReference>
<keyword evidence="1 4" id="KW-0645">Protease</keyword>
<keyword evidence="1 4" id="KW-0031">Aminopeptidase</keyword>
<feature type="domain" description="D-aminopeptidase" evidence="3">
    <location>
        <begin position="345"/>
        <end position="517"/>
    </location>
</feature>
<protein>
    <submittedName>
        <fullName evidence="4">D-aminopeptidase</fullName>
        <ecNumber evidence="4">3.4.11.19</ecNumber>
    </submittedName>
</protein>
<dbReference type="SUPFAM" id="SSF50886">
    <property type="entry name" value="D-aminopeptidase, middle and C-terminal domains"/>
    <property type="match status" value="2"/>
</dbReference>
<dbReference type="PANTHER" id="PTHR46825:SF9">
    <property type="entry name" value="BETA-LACTAMASE-RELATED DOMAIN-CONTAINING PROTEIN"/>
    <property type="match status" value="1"/>
</dbReference>
<dbReference type="GO" id="GO:0004177">
    <property type="term" value="F:aminopeptidase activity"/>
    <property type="evidence" value="ECO:0007669"/>
    <property type="project" value="UniProtKB-KW"/>
</dbReference>
<dbReference type="PANTHER" id="PTHR46825">
    <property type="entry name" value="D-ALANYL-D-ALANINE-CARBOXYPEPTIDASE/ENDOPEPTIDASE AMPH"/>
    <property type="match status" value="1"/>
</dbReference>
<dbReference type="InterPro" id="IPR001466">
    <property type="entry name" value="Beta-lactam-related"/>
</dbReference>
<evidence type="ECO:0000259" key="3">
    <source>
        <dbReference type="Pfam" id="PF07930"/>
    </source>
</evidence>
<dbReference type="InterPro" id="IPR012338">
    <property type="entry name" value="Beta-lactam/transpept-like"/>
</dbReference>
<dbReference type="SUPFAM" id="SSF56601">
    <property type="entry name" value="beta-lactamase/transpeptidase-like"/>
    <property type="match status" value="1"/>
</dbReference>
<keyword evidence="4" id="KW-0378">Hydrolase</keyword>
<dbReference type="Pfam" id="PF00144">
    <property type="entry name" value="Beta-lactamase"/>
    <property type="match status" value="1"/>
</dbReference>
<evidence type="ECO:0000259" key="2">
    <source>
        <dbReference type="Pfam" id="PF00144"/>
    </source>
</evidence>
<dbReference type="Proteomes" id="UP001596016">
    <property type="component" value="Unassembled WGS sequence"/>
</dbReference>
<keyword evidence="5" id="KW-1185">Reference proteome</keyword>
<evidence type="ECO:0000256" key="1">
    <source>
        <dbReference type="ARBA" id="ARBA00022438"/>
    </source>
</evidence>
<name>A0ABW0GZN5_9HYPH</name>
<reference evidence="5" key="1">
    <citation type="journal article" date="2019" name="Int. J. Syst. Evol. Microbiol.">
        <title>The Global Catalogue of Microorganisms (GCM) 10K type strain sequencing project: providing services to taxonomists for standard genome sequencing and annotation.</title>
        <authorList>
            <consortium name="The Broad Institute Genomics Platform"/>
            <consortium name="The Broad Institute Genome Sequencing Center for Infectious Disease"/>
            <person name="Wu L."/>
            <person name="Ma J."/>
        </authorList>
    </citation>
    <scope>NUCLEOTIDE SEQUENCE [LARGE SCALE GENOMIC DNA]</scope>
    <source>
        <strain evidence="5">CGMCC 4.1415</strain>
    </source>
</reference>
<dbReference type="EMBL" id="JBHSLL010000039">
    <property type="protein sequence ID" value="MFC5386700.1"/>
    <property type="molecule type" value="Genomic_DNA"/>
</dbReference>
<dbReference type="InterPro" id="IPR050491">
    <property type="entry name" value="AmpC-like"/>
</dbReference>
<gene>
    <name evidence="4" type="ORF">ACFPLB_12085</name>
</gene>
<accession>A0ABW0GZN5</accession>
<dbReference type="EC" id="3.4.11.19" evidence="4"/>
<sequence length="520" mass="56034">MASTVDLLPLKKALALLPQRFKGPGGVVGVVADGKVLATQAWGYADMATGKAMTVTTRLPICSISKQFTCAVLLDMLGDPARLDGRVADFLPNLQGRLPTVANLCNMQSGLRDYWAMTVLHGARHDGVFSREDALPLLAHMRTVHFAPGQRYSYSNGNFRILAELLEAHSGRTLAELYARRLFEPANMHTAELTADTSVPADGVVGYEGNESVGFFPASNGIYWIGDAGISASMEDMLAWESYIDATRDDPQGLYRRLAQPQTFSDGKSASYGFGLSYGQLGDVALTGHGGALRGFRLHRLHAASKRLSVVVLFNHEADAYEAASMVMRAALGQPEPVITRQLVAPEWEGRYLDRENGLLLDISIGDGQINAHYATSGETLGADMGTIASSPMMKLRRDGEVIELERLRENLVSVAGRIAGVSASDLAGRYFSPELDGTLEIKAAGNALSGRFHGMLGDGLVHPVYPVGADVFVLSCRRSMDAPAPGNWTIQIKRNEAGDVCGLMIGCWLARNVSYQKIG</sequence>
<dbReference type="Gene3D" id="3.40.710.10">
    <property type="entry name" value="DD-peptidase/beta-lactamase superfamily"/>
    <property type="match status" value="1"/>
</dbReference>
<evidence type="ECO:0000313" key="5">
    <source>
        <dbReference type="Proteomes" id="UP001596016"/>
    </source>
</evidence>
<dbReference type="NCBIfam" id="NF009622">
    <property type="entry name" value="PRK13128.1"/>
    <property type="match status" value="1"/>
</dbReference>
<dbReference type="Pfam" id="PF07930">
    <property type="entry name" value="DAP_B"/>
    <property type="match status" value="1"/>
</dbReference>
<dbReference type="InterPro" id="IPR012856">
    <property type="entry name" value="DAP_B_dom"/>
</dbReference>
<feature type="domain" description="Beta-lactamase-related" evidence="2">
    <location>
        <begin position="23"/>
        <end position="320"/>
    </location>
</feature>
<organism evidence="4 5">
    <name type="scientific">Aquamicrobium segne</name>
    <dbReference type="NCBI Taxonomy" id="469547"/>
    <lineage>
        <taxon>Bacteria</taxon>
        <taxon>Pseudomonadati</taxon>
        <taxon>Pseudomonadota</taxon>
        <taxon>Alphaproteobacteria</taxon>
        <taxon>Hyphomicrobiales</taxon>
        <taxon>Phyllobacteriaceae</taxon>
        <taxon>Aquamicrobium</taxon>
    </lineage>
</organism>